<feature type="region of interest" description="Disordered" evidence="1">
    <location>
        <begin position="1"/>
        <end position="54"/>
    </location>
</feature>
<proteinExistence type="predicted"/>
<feature type="compositionally biased region" description="Low complexity" evidence="1">
    <location>
        <begin position="18"/>
        <end position="32"/>
    </location>
</feature>
<comment type="caution">
    <text evidence="2">The sequence shown here is derived from an EMBL/GenBank/DDBJ whole genome shotgun (WGS) entry which is preliminary data.</text>
</comment>
<feature type="compositionally biased region" description="Basic and acidic residues" evidence="1">
    <location>
        <begin position="266"/>
        <end position="293"/>
    </location>
</feature>
<evidence type="ECO:0000256" key="1">
    <source>
        <dbReference type="SAM" id="MobiDB-lite"/>
    </source>
</evidence>
<feature type="compositionally biased region" description="Acidic residues" evidence="1">
    <location>
        <begin position="700"/>
        <end position="710"/>
    </location>
</feature>
<evidence type="ECO:0000313" key="3">
    <source>
        <dbReference type="Proteomes" id="UP001165160"/>
    </source>
</evidence>
<evidence type="ECO:0000313" key="2">
    <source>
        <dbReference type="EMBL" id="GMH85132.1"/>
    </source>
</evidence>
<organism evidence="2 3">
    <name type="scientific">Triparma verrucosa</name>
    <dbReference type="NCBI Taxonomy" id="1606542"/>
    <lineage>
        <taxon>Eukaryota</taxon>
        <taxon>Sar</taxon>
        <taxon>Stramenopiles</taxon>
        <taxon>Ochrophyta</taxon>
        <taxon>Bolidophyceae</taxon>
        <taxon>Parmales</taxon>
        <taxon>Triparmaceae</taxon>
        <taxon>Triparma</taxon>
    </lineage>
</organism>
<dbReference type="EMBL" id="BRXX01000045">
    <property type="protein sequence ID" value="GMH85132.1"/>
    <property type="molecule type" value="Genomic_DNA"/>
</dbReference>
<feature type="compositionally biased region" description="Basic residues" evidence="1">
    <location>
        <begin position="40"/>
        <end position="50"/>
    </location>
</feature>
<dbReference type="AlphaFoldDB" id="A0A9W7BCF1"/>
<feature type="region of interest" description="Disordered" evidence="1">
    <location>
        <begin position="163"/>
        <end position="250"/>
    </location>
</feature>
<accession>A0A9W7BCF1</accession>
<name>A0A9W7BCF1_9STRA</name>
<feature type="compositionally biased region" description="Basic and acidic residues" evidence="1">
    <location>
        <begin position="711"/>
        <end position="726"/>
    </location>
</feature>
<feature type="compositionally biased region" description="Basic residues" evidence="1">
    <location>
        <begin position="172"/>
        <end position="184"/>
    </location>
</feature>
<gene>
    <name evidence="2" type="ORF">TrVE_jg14228</name>
</gene>
<protein>
    <submittedName>
        <fullName evidence="2">Uncharacterized protein</fullName>
    </submittedName>
</protein>
<feature type="region of interest" description="Disordered" evidence="1">
    <location>
        <begin position="696"/>
        <end position="726"/>
    </location>
</feature>
<feature type="compositionally biased region" description="Polar residues" evidence="1">
    <location>
        <begin position="294"/>
        <end position="305"/>
    </location>
</feature>
<sequence length="860" mass="99771">MAKGGMRRPQSAGRLQPSLDGSLVSLPSGSLGMDSFVKSARPKSAKAKMSRSKDQTFNTLKTNYTGESWDQGSAQWSVPSMPSMVIKILPEATMMLHKSGRRKASPETPLSAPTQSENFKVKNTMRVMDDFEKRRERFDSSQGDVLDIQSSTMKAQVESKLKKLSQTVSNAVKRHNSLQSKKQKGKEAEKEEGEMGNQRDHESRPGSPPKTRPKSAAQKLSRGKTMMRPKSAPLGRDAQQSSLNQPASRVERKIWEVKQERVNQQLEKKKAEQKADWVAKANKDNNSKTKERPQTANATTRTGTSAFEAPEKMKSKARPRSAAIADRARNRKTTKREKATIVMELLGSVAGNTLAATLMSKDMKSEILKMGQEKRNLKQKTFKKRRKDMEKKRLDDIYAKDWNLRMERLKSENLGKQNKMKRQENFLKYIVLGHAQAILKKKLYSAWFEKDLEKKKQASAEVITRQIRLYSYRCYRKKVRGAIKVLGAFFIIRIKIWKKRRDHRCADLILDFLGKLKAENDRTGGIFKLVAKGERLKAYKRDIILIQRNWRRKKRNIEAQVQFVDRQWTTYQDFAIDAEVDRLHDQATLDLVEENEEIERKNKGRKLMNKRALARILPPPKHVFREKLLESDDVLENKYTTPKEIRLKIVRCYLRWAKRELCTDLLEWKVKHERWEELIKMHTRRGVFVKNFTTKKKNEEEEEEEEDEEELARQKAEEEAQEKFENEELTQAEKIRAMRSRRGRTHTVAHSGVAKINYKGREKTMSFMKSDDDEVDHSALEEPIKPTFKTLLTGVGIRALHEAGTEYLRALREMWDPKIPSSYIDENGKLQFKEMPTFDELGKKVSTRQSQAIRDAYMFN</sequence>
<feature type="compositionally biased region" description="Polar residues" evidence="1">
    <location>
        <begin position="238"/>
        <end position="247"/>
    </location>
</feature>
<feature type="region of interest" description="Disordered" evidence="1">
    <location>
        <begin position="266"/>
        <end position="335"/>
    </location>
</feature>
<keyword evidence="3" id="KW-1185">Reference proteome</keyword>
<dbReference type="Proteomes" id="UP001165160">
    <property type="component" value="Unassembled WGS sequence"/>
</dbReference>
<reference evidence="3" key="1">
    <citation type="journal article" date="2023" name="Commun. Biol.">
        <title>Genome analysis of Parmales, the sister group of diatoms, reveals the evolutionary specialization of diatoms from phago-mixotrophs to photoautotrophs.</title>
        <authorList>
            <person name="Ban H."/>
            <person name="Sato S."/>
            <person name="Yoshikawa S."/>
            <person name="Yamada K."/>
            <person name="Nakamura Y."/>
            <person name="Ichinomiya M."/>
            <person name="Sato N."/>
            <person name="Blanc-Mathieu R."/>
            <person name="Endo H."/>
            <person name="Kuwata A."/>
            <person name="Ogata H."/>
        </authorList>
    </citation>
    <scope>NUCLEOTIDE SEQUENCE [LARGE SCALE GENOMIC DNA]</scope>
    <source>
        <strain evidence="3">NIES 3699</strain>
    </source>
</reference>